<feature type="region of interest" description="Disordered" evidence="1">
    <location>
        <begin position="60"/>
        <end position="109"/>
    </location>
</feature>
<dbReference type="Proteomes" id="UP001597097">
    <property type="component" value="Unassembled WGS sequence"/>
</dbReference>
<evidence type="ECO:0000256" key="1">
    <source>
        <dbReference type="SAM" id="MobiDB-lite"/>
    </source>
</evidence>
<evidence type="ECO:0000259" key="2">
    <source>
        <dbReference type="Pfam" id="PF00239"/>
    </source>
</evidence>
<feature type="compositionally biased region" description="Low complexity" evidence="1">
    <location>
        <begin position="94"/>
        <end position="109"/>
    </location>
</feature>
<dbReference type="InterPro" id="IPR006119">
    <property type="entry name" value="Resolv_N"/>
</dbReference>
<sequence>MDYARTIKRAVPHQRVIVTVHEMKRLGRGAAELLAIVEELRRYDIELELLSGPLQGIYDPSGHGRRCSPSSPVWPSLSGSTSGRSRWKARPRRASAAATAAGRRCSTTT</sequence>
<dbReference type="EMBL" id="JBHUCM010000014">
    <property type="protein sequence ID" value="MFD1538692.1"/>
    <property type="molecule type" value="Genomic_DNA"/>
</dbReference>
<gene>
    <name evidence="3" type="ORF">ACFSJ0_16675</name>
</gene>
<comment type="caution">
    <text evidence="3">The sequence shown here is derived from an EMBL/GenBank/DDBJ whole genome shotgun (WGS) entry which is preliminary data.</text>
</comment>
<name>A0ABW4G7I7_9ACTN</name>
<feature type="domain" description="Resolvase/invertase-type recombinase catalytic" evidence="2">
    <location>
        <begin position="4"/>
        <end position="52"/>
    </location>
</feature>
<organism evidence="3 4">
    <name type="scientific">Nonomuraea guangzhouensis</name>
    <dbReference type="NCBI Taxonomy" id="1291555"/>
    <lineage>
        <taxon>Bacteria</taxon>
        <taxon>Bacillati</taxon>
        <taxon>Actinomycetota</taxon>
        <taxon>Actinomycetes</taxon>
        <taxon>Streptosporangiales</taxon>
        <taxon>Streptosporangiaceae</taxon>
        <taxon>Nonomuraea</taxon>
    </lineage>
</organism>
<protein>
    <submittedName>
        <fullName evidence="3">Recombinase family protein</fullName>
    </submittedName>
</protein>
<reference evidence="4" key="1">
    <citation type="journal article" date="2019" name="Int. J. Syst. Evol. Microbiol.">
        <title>The Global Catalogue of Microorganisms (GCM) 10K type strain sequencing project: providing services to taxonomists for standard genome sequencing and annotation.</title>
        <authorList>
            <consortium name="The Broad Institute Genomics Platform"/>
            <consortium name="The Broad Institute Genome Sequencing Center for Infectious Disease"/>
            <person name="Wu L."/>
            <person name="Ma J."/>
        </authorList>
    </citation>
    <scope>NUCLEOTIDE SEQUENCE [LARGE SCALE GENOMIC DNA]</scope>
    <source>
        <strain evidence="4">CGMCC 1.15399</strain>
    </source>
</reference>
<feature type="compositionally biased region" description="Polar residues" evidence="1">
    <location>
        <begin position="68"/>
        <end position="81"/>
    </location>
</feature>
<evidence type="ECO:0000313" key="3">
    <source>
        <dbReference type="EMBL" id="MFD1538692.1"/>
    </source>
</evidence>
<dbReference type="RefSeq" id="WP_219530587.1">
    <property type="nucleotide sequence ID" value="NZ_JAHKRM010000009.1"/>
</dbReference>
<proteinExistence type="predicted"/>
<dbReference type="Pfam" id="PF00239">
    <property type="entry name" value="Resolvase"/>
    <property type="match status" value="1"/>
</dbReference>
<accession>A0ABW4G7I7</accession>
<evidence type="ECO:0000313" key="4">
    <source>
        <dbReference type="Proteomes" id="UP001597097"/>
    </source>
</evidence>
<keyword evidence="4" id="KW-1185">Reference proteome</keyword>